<dbReference type="InterPro" id="IPR055212">
    <property type="entry name" value="KH-I_PNO1_first"/>
</dbReference>
<evidence type="ECO:0000256" key="7">
    <source>
        <dbReference type="ARBA" id="ARBA00025554"/>
    </source>
</evidence>
<accession>A0A9W9C291</accession>
<evidence type="ECO:0000313" key="10">
    <source>
        <dbReference type="EMBL" id="KAJ4340423.1"/>
    </source>
</evidence>
<evidence type="ECO:0000256" key="1">
    <source>
        <dbReference type="ARBA" id="ARBA00004604"/>
    </source>
</evidence>
<dbReference type="EMBL" id="JAPEUV010000016">
    <property type="protein sequence ID" value="KAJ4340423.1"/>
    <property type="molecule type" value="Genomic_DNA"/>
</dbReference>
<dbReference type="Gene3D" id="3.30.1370.10">
    <property type="entry name" value="K Homology domain, type 1"/>
    <property type="match status" value="1"/>
</dbReference>
<dbReference type="SUPFAM" id="SSF54791">
    <property type="entry name" value="Eukaryotic type KH-domain (KH-domain type I)"/>
    <property type="match status" value="1"/>
</dbReference>
<evidence type="ECO:0000256" key="5">
    <source>
        <dbReference type="ARBA" id="ARBA00022884"/>
    </source>
</evidence>
<protein>
    <recommendedName>
        <fullName evidence="4">Pre-rRNA-processing protein PNO1</fullName>
    </recommendedName>
    <alternativeName>
        <fullName evidence="8">Pre-rRNA-processing protein pno1</fullName>
    </alternativeName>
</protein>
<dbReference type="SMART" id="SM00322">
    <property type="entry name" value="KH"/>
    <property type="match status" value="1"/>
</dbReference>
<comment type="subcellular location">
    <subcellularLocation>
        <location evidence="1">Nucleus</location>
        <location evidence="1">Nucleolus</location>
    </subcellularLocation>
</comment>
<dbReference type="PANTHER" id="PTHR12826:SF13">
    <property type="entry name" value="RNA-BINDING PROTEIN PNO1"/>
    <property type="match status" value="1"/>
</dbReference>
<comment type="similarity">
    <text evidence="2">Belongs to the PNO1 family.</text>
</comment>
<comment type="subunit">
    <text evidence="3">Component of the small ribosomal subunit, ribosomal RNA processing complex (SSU RRP complex).</text>
</comment>
<reference evidence="10" key="1">
    <citation type="submission" date="2022-10" db="EMBL/GenBank/DDBJ databases">
        <title>Tapping the CABI collections for fungal endophytes: first genome assemblies for Collariella, Neodidymelliopsis, Ascochyta clinopodiicola, Didymella pomorum, Didymosphaeria variabile, Neocosmospora piperis and Neocucurbitaria cava.</title>
        <authorList>
            <person name="Hill R."/>
        </authorList>
    </citation>
    <scope>NUCLEOTIDE SEQUENCE</scope>
    <source>
        <strain evidence="10">IMI 360193</strain>
    </source>
</reference>
<keyword evidence="5" id="KW-0694">RNA-binding</keyword>
<dbReference type="OrthoDB" id="1932641at2759"/>
<keyword evidence="6" id="KW-0539">Nucleus</keyword>
<evidence type="ECO:0000256" key="8">
    <source>
        <dbReference type="ARBA" id="ARBA00071744"/>
    </source>
</evidence>
<dbReference type="FunFam" id="3.30.1370.10:FF:000009">
    <property type="entry name" value="RNA-binding protein PNO1"/>
    <property type="match status" value="1"/>
</dbReference>
<comment type="caution">
    <text evidence="10">The sequence shown here is derived from an EMBL/GenBank/DDBJ whole genome shotgun (WGS) entry which is preliminary data.</text>
</comment>
<dbReference type="PANTHER" id="PTHR12826">
    <property type="entry name" value="RIBONUCLEASE Y"/>
    <property type="match status" value="1"/>
</dbReference>
<evidence type="ECO:0000259" key="9">
    <source>
        <dbReference type="SMART" id="SM00322"/>
    </source>
</evidence>
<evidence type="ECO:0000256" key="3">
    <source>
        <dbReference type="ARBA" id="ARBA00011420"/>
    </source>
</evidence>
<dbReference type="InterPro" id="IPR004087">
    <property type="entry name" value="KH_dom"/>
</dbReference>
<dbReference type="GO" id="GO:0005730">
    <property type="term" value="C:nucleolus"/>
    <property type="evidence" value="ECO:0007669"/>
    <property type="project" value="UniProtKB-SubCell"/>
</dbReference>
<comment type="function">
    <text evidence="7">Required for small ribosomal subunit (SSU) synthesis. Has a role in the processing of early nucleolar and late cytoplasmic pre-RNA species.</text>
</comment>
<name>A0A9W9C291_9PLEO</name>
<gene>
    <name evidence="10" type="primary">PNO1</name>
    <name evidence="10" type="ORF">N0V87_002407</name>
</gene>
<dbReference type="CDD" id="cd22392">
    <property type="entry name" value="KH-I_PNO1_rpt2"/>
    <property type="match status" value="1"/>
</dbReference>
<dbReference type="Pfam" id="PF22891">
    <property type="entry name" value="KH_PNO1_2nd"/>
    <property type="match status" value="1"/>
</dbReference>
<dbReference type="InterPro" id="IPR036612">
    <property type="entry name" value="KH_dom_type_1_sf"/>
</dbReference>
<sequence length="406" mass="45660">MMCNPENTEIYEVYEMCGHSLPQQACDYYANKWQQCLASHDHARDLKVYDWKDGEIFDGFCRFCEEGKDIDGGWKYGEKWAGRETYMKEEVQEGELEIGGGVTRLASRSKFWNAKLIDVIAPRQSTTLETDDFFADSVKASSNPIHTTMPAPTALQRRPDELADDVAMHTLPGDEPTEATDLIDMNAVADEVLPDTNHTAADDTAMVDESGRPQFAPSKSIPLAFRRETRKVPIPPHRMTPLKSAWPKIYPPLVEHLHLQVRMNIKTRSVELRTSSLTTSTDALQKGEDFVKAFTLGFDVDDAIALLRLDDLYIETFEIKDVKTLQGEHMGRAIGRIAGKDGKTKFAIENASRTRVVLADQKIHILGGFKNIHVARESIVSLILGQNPSKVYGNLRTVAGRMKERF</sequence>
<evidence type="ECO:0000256" key="6">
    <source>
        <dbReference type="ARBA" id="ARBA00023242"/>
    </source>
</evidence>
<organism evidence="10 11">
    <name type="scientific">Didymella glomerata</name>
    <dbReference type="NCBI Taxonomy" id="749621"/>
    <lineage>
        <taxon>Eukaryota</taxon>
        <taxon>Fungi</taxon>
        <taxon>Dikarya</taxon>
        <taxon>Ascomycota</taxon>
        <taxon>Pezizomycotina</taxon>
        <taxon>Dothideomycetes</taxon>
        <taxon>Pleosporomycetidae</taxon>
        <taxon>Pleosporales</taxon>
        <taxon>Pleosporineae</taxon>
        <taxon>Didymellaceae</taxon>
        <taxon>Didymella</taxon>
    </lineage>
</organism>
<proteinExistence type="inferred from homology"/>
<dbReference type="CDD" id="cd22391">
    <property type="entry name" value="KH-I_PNO1_rpt1"/>
    <property type="match status" value="1"/>
</dbReference>
<evidence type="ECO:0000256" key="4">
    <source>
        <dbReference type="ARBA" id="ARBA00016042"/>
    </source>
</evidence>
<dbReference type="Proteomes" id="UP001140562">
    <property type="component" value="Unassembled WGS sequence"/>
</dbReference>
<dbReference type="AlphaFoldDB" id="A0A9W9C291"/>
<dbReference type="GO" id="GO:0003723">
    <property type="term" value="F:RNA binding"/>
    <property type="evidence" value="ECO:0007669"/>
    <property type="project" value="UniProtKB-KW"/>
</dbReference>
<dbReference type="InterPro" id="IPR055211">
    <property type="entry name" value="KH_PNO1_2nd"/>
</dbReference>
<evidence type="ECO:0000256" key="2">
    <source>
        <dbReference type="ARBA" id="ARBA00007515"/>
    </source>
</evidence>
<feature type="domain" description="K Homology" evidence="9">
    <location>
        <begin position="311"/>
        <end position="384"/>
    </location>
</feature>
<keyword evidence="11" id="KW-1185">Reference proteome</keyword>
<evidence type="ECO:0000313" key="11">
    <source>
        <dbReference type="Proteomes" id="UP001140562"/>
    </source>
</evidence>